<dbReference type="Proteomes" id="UP000027135">
    <property type="component" value="Unassembled WGS sequence"/>
</dbReference>
<dbReference type="FunCoup" id="A0A067QJ29">
    <property type="interactions" value="935"/>
</dbReference>
<evidence type="ECO:0000256" key="1">
    <source>
        <dbReference type="SAM" id="Coils"/>
    </source>
</evidence>
<dbReference type="STRING" id="136037.A0A067QJ29"/>
<feature type="region of interest" description="Disordered" evidence="2">
    <location>
        <begin position="77"/>
        <end position="96"/>
    </location>
</feature>
<dbReference type="OMA" id="TLSNGMC"/>
<proteinExistence type="predicted"/>
<dbReference type="InterPro" id="IPR038830">
    <property type="entry name" value="CCDC186"/>
</dbReference>
<feature type="coiled-coil region" evidence="1">
    <location>
        <begin position="735"/>
        <end position="762"/>
    </location>
</feature>
<dbReference type="EMBL" id="KK853289">
    <property type="protein sequence ID" value="KDR08922.1"/>
    <property type="molecule type" value="Genomic_DNA"/>
</dbReference>
<evidence type="ECO:0000313" key="3">
    <source>
        <dbReference type="EMBL" id="KDR08922.1"/>
    </source>
</evidence>
<dbReference type="GO" id="GO:0031267">
    <property type="term" value="F:small GTPase binding"/>
    <property type="evidence" value="ECO:0007669"/>
    <property type="project" value="TreeGrafter"/>
</dbReference>
<feature type="region of interest" description="Disordered" evidence="2">
    <location>
        <begin position="676"/>
        <end position="733"/>
    </location>
</feature>
<feature type="compositionally biased region" description="Low complexity" evidence="2">
    <location>
        <begin position="707"/>
        <end position="718"/>
    </location>
</feature>
<name>A0A067QJ29_ZOONE</name>
<feature type="compositionally biased region" description="Polar residues" evidence="2">
    <location>
        <begin position="689"/>
        <end position="706"/>
    </location>
</feature>
<dbReference type="AlphaFoldDB" id="A0A067QJ29"/>
<accession>A0A067QJ29</accession>
<keyword evidence="4" id="KW-1185">Reference proteome</keyword>
<feature type="compositionally biased region" description="Polar residues" evidence="2">
    <location>
        <begin position="719"/>
        <end position="728"/>
    </location>
</feature>
<dbReference type="PANTHER" id="PTHR18911:SF5">
    <property type="entry name" value="COILED-COIL DOMAIN-CONTAINING PROTEIN 186"/>
    <property type="match status" value="1"/>
</dbReference>
<dbReference type="OrthoDB" id="5583482at2759"/>
<dbReference type="PANTHER" id="PTHR18911">
    <property type="entry name" value="CTCL TUMOR ANTIGEN HD-CL-01"/>
    <property type="match status" value="1"/>
</dbReference>
<organism evidence="3 4">
    <name type="scientific">Zootermopsis nevadensis</name>
    <name type="common">Dampwood termite</name>
    <dbReference type="NCBI Taxonomy" id="136037"/>
    <lineage>
        <taxon>Eukaryota</taxon>
        <taxon>Metazoa</taxon>
        <taxon>Ecdysozoa</taxon>
        <taxon>Arthropoda</taxon>
        <taxon>Hexapoda</taxon>
        <taxon>Insecta</taxon>
        <taxon>Pterygota</taxon>
        <taxon>Neoptera</taxon>
        <taxon>Polyneoptera</taxon>
        <taxon>Dictyoptera</taxon>
        <taxon>Blattodea</taxon>
        <taxon>Blattoidea</taxon>
        <taxon>Termitoidae</taxon>
        <taxon>Termopsidae</taxon>
        <taxon>Zootermopsis</taxon>
    </lineage>
</organism>
<feature type="coiled-coil region" evidence="1">
    <location>
        <begin position="185"/>
        <end position="492"/>
    </location>
</feature>
<keyword evidence="1" id="KW-0175">Coiled coil</keyword>
<evidence type="ECO:0000313" key="4">
    <source>
        <dbReference type="Proteomes" id="UP000027135"/>
    </source>
</evidence>
<dbReference type="InParanoid" id="A0A067QJ29"/>
<evidence type="ECO:0000256" key="2">
    <source>
        <dbReference type="SAM" id="MobiDB-lite"/>
    </source>
</evidence>
<protein>
    <recommendedName>
        <fullName evidence="5">Coiled-coil domain-containing protein 186</fullName>
    </recommendedName>
</protein>
<dbReference type="GO" id="GO:0099518">
    <property type="term" value="P:vesicle cytoskeletal trafficking"/>
    <property type="evidence" value="ECO:0007669"/>
    <property type="project" value="TreeGrafter"/>
</dbReference>
<reference evidence="3 4" key="1">
    <citation type="journal article" date="2014" name="Nat. Commun.">
        <title>Molecular traces of alternative social organization in a termite genome.</title>
        <authorList>
            <person name="Terrapon N."/>
            <person name="Li C."/>
            <person name="Robertson H.M."/>
            <person name="Ji L."/>
            <person name="Meng X."/>
            <person name="Booth W."/>
            <person name="Chen Z."/>
            <person name="Childers C.P."/>
            <person name="Glastad K.M."/>
            <person name="Gokhale K."/>
            <person name="Gowin J."/>
            <person name="Gronenberg W."/>
            <person name="Hermansen R.A."/>
            <person name="Hu H."/>
            <person name="Hunt B.G."/>
            <person name="Huylmans A.K."/>
            <person name="Khalil S.M."/>
            <person name="Mitchell R.D."/>
            <person name="Munoz-Torres M.C."/>
            <person name="Mustard J.A."/>
            <person name="Pan H."/>
            <person name="Reese J.T."/>
            <person name="Scharf M.E."/>
            <person name="Sun F."/>
            <person name="Vogel H."/>
            <person name="Xiao J."/>
            <person name="Yang W."/>
            <person name="Yang Z."/>
            <person name="Yang Z."/>
            <person name="Zhou J."/>
            <person name="Zhu J."/>
            <person name="Brent C.S."/>
            <person name="Elsik C.G."/>
            <person name="Goodisman M.A."/>
            <person name="Liberles D.A."/>
            <person name="Roe R.M."/>
            <person name="Vargo E.L."/>
            <person name="Vilcinskas A."/>
            <person name="Wang J."/>
            <person name="Bornberg-Bauer E."/>
            <person name="Korb J."/>
            <person name="Zhang G."/>
            <person name="Liebig J."/>
        </authorList>
    </citation>
    <scope>NUCLEOTIDE SEQUENCE [LARGE SCALE GENOMIC DNA]</scope>
    <source>
        <tissue evidence="3">Whole organism</tissue>
    </source>
</reference>
<gene>
    <name evidence="3" type="ORF">L798_00576</name>
</gene>
<dbReference type="eggNOG" id="KOG0992">
    <property type="taxonomic scope" value="Eukaryota"/>
</dbReference>
<sequence>MPFLCSKNEAYVFACISKSFNNRMSESSINEDLESCLPTSNFAHSTSNNNENEMGTLNYNVPEETNKKLDHISEVSKSSSECEANDDIDSSNSGSLTVNNAYSNCDHFSETSSQDLRDSGAEMETDITTKFMDCAVPNLSAEDELLMEINMQLPESEDLSRSQPPNGISVSVFNHPAYKTVIQELAQFKEQVSALHMEINRLEAENQRLETDRSHEIYMVQLETVEKTIDEQQKELNRLNAQATQQAEAFSQMKQDMENRLEKVTKQYEASNKDKEAMVMRYAVSEKEVIYQKGERELLEKKLREVTREKDMLLGKLKGASAEKARICQMLDVKNHELSVAQKTNEKLKEDLSSRDIKIKWAQNKLKTEMDAHKEVQAKQDKLVQKLQEKQEELDQVRRDCQAMMQAYQESQENRAHTLDQQLKEQQAKLILERHEREDKEEMHRQLQHEVDNLKRKHQLIIDENNLLSIKVQNLEKERLEYEQNLSKLKRSSVQQRQDVVDLQARLSEMESLKIQFQHEQEKLVASQGEVEHLRLSNAELQQDMAVCREREAELLDFTQKLTEKNVRLQSEFSATEAKAQQLECEQGPLQRQIVELENRVSSLSWQLEQEQQQRQEENQLLARHLAERTQQAEVLAEQLEDQKGENQVLRRKQASALKELTRELQHCRKKLDIYESSSGSNSLGQGSRASSCNSLNTVEGSMVNTSSSKVSAGGQSSPGNSGTSQASPPLEPDRQTLIERIVKLQRANARKTEKLDFMEEHTRQLVAELQKKARIVQNYIMREQSGVLSPASMDQNKPPHSGHERMKTKADLSRHGGIMASVYGSRAVDNNMTLELSLEINRKLQSVLEDTLLKNITLKENIDTLGAEIARLTMEKQNTKQP</sequence>
<evidence type="ECO:0008006" key="5">
    <source>
        <dbReference type="Google" id="ProtNLM"/>
    </source>
</evidence>
<feature type="compositionally biased region" description="Low complexity" evidence="2">
    <location>
        <begin position="677"/>
        <end position="688"/>
    </location>
</feature>
<dbReference type="GO" id="GO:0005802">
    <property type="term" value="C:trans-Golgi network"/>
    <property type="evidence" value="ECO:0007669"/>
    <property type="project" value="TreeGrafter"/>
</dbReference>